<evidence type="ECO:0000313" key="1">
    <source>
        <dbReference type="EMBL" id="EKF74682.1"/>
    </source>
</evidence>
<dbReference type="AlphaFoldDB" id="L0WEU6"/>
<dbReference type="EMBL" id="AMRJ01000009">
    <property type="protein sequence ID" value="EKF74682.1"/>
    <property type="molecule type" value="Genomic_DNA"/>
</dbReference>
<sequence>MHIDNFRVYQQEGAKSQLYSLVMSCRRRFLKAARLLEVNSPALEKLTAFGVSSSVDVWPLLSPFSVLAERYVEHFFSPQAGLFLDPAEQQDERWDRYFYHVLVPHLVIEDEVVRNVLRAISALPCKQPDEAAMALTHYFREMTLPESQPPWDPEDNVDC</sequence>
<comment type="caution">
    <text evidence="1">The sequence shown here is derived from an EMBL/GenBank/DDBJ whole genome shotgun (WGS) entry which is preliminary data.</text>
</comment>
<protein>
    <submittedName>
        <fullName evidence="1">Uncharacterized protein</fullName>
    </submittedName>
</protein>
<accession>L0WEU6</accession>
<keyword evidence="2" id="KW-1185">Reference proteome</keyword>
<gene>
    <name evidence="1" type="ORF">A11A3_07678</name>
</gene>
<dbReference type="Proteomes" id="UP000010164">
    <property type="component" value="Unassembled WGS sequence"/>
</dbReference>
<reference evidence="1 2" key="1">
    <citation type="journal article" date="2012" name="J. Bacteriol.">
        <title>Genome Sequence of the Alkane-Degrading Bacterium Alcanivorax hongdengensis Type Strain A-11-3.</title>
        <authorList>
            <person name="Lai Q."/>
            <person name="Shao Z."/>
        </authorList>
    </citation>
    <scope>NUCLEOTIDE SEQUENCE [LARGE SCALE GENOMIC DNA]</scope>
    <source>
        <strain evidence="1 2">A-11-3</strain>
    </source>
</reference>
<organism evidence="1 2">
    <name type="scientific">Alcanivorax hongdengensis A-11-3</name>
    <dbReference type="NCBI Taxonomy" id="1177179"/>
    <lineage>
        <taxon>Bacteria</taxon>
        <taxon>Pseudomonadati</taxon>
        <taxon>Pseudomonadota</taxon>
        <taxon>Gammaproteobacteria</taxon>
        <taxon>Oceanospirillales</taxon>
        <taxon>Alcanivoracaceae</taxon>
        <taxon>Alcanivorax</taxon>
    </lineage>
</organism>
<proteinExistence type="predicted"/>
<dbReference type="RefSeq" id="WP_008928716.1">
    <property type="nucleotide sequence ID" value="NZ_AMRJ01000009.1"/>
</dbReference>
<name>L0WEU6_9GAMM</name>
<evidence type="ECO:0000313" key="2">
    <source>
        <dbReference type="Proteomes" id="UP000010164"/>
    </source>
</evidence>
<dbReference type="STRING" id="1177179.A11A3_07678"/>
<dbReference type="OrthoDB" id="7061616at2"/>